<feature type="compositionally biased region" description="Low complexity" evidence="1">
    <location>
        <begin position="52"/>
        <end position="66"/>
    </location>
</feature>
<accession>A0A6J4SFY3</accession>
<sequence>MLEATVRDPGEGPCTKLVTGPQAPRTKRRQRATTRSSPISSTRGCPKDRKTSWGSRSSSGCSNAPGGSCGAPCGGRAPSRATFRADRVRTPSGTAPRRRATRRRSTSRLRSGFLPAICA</sequence>
<protein>
    <submittedName>
        <fullName evidence="2">Uncharacterized protein</fullName>
    </submittedName>
</protein>
<name>A0A6J4SFY3_9ACTN</name>
<reference evidence="2" key="1">
    <citation type="submission" date="2020-02" db="EMBL/GenBank/DDBJ databases">
        <authorList>
            <person name="Meier V. D."/>
        </authorList>
    </citation>
    <scope>NUCLEOTIDE SEQUENCE</scope>
    <source>
        <strain evidence="2">AVDCRST_MAG53</strain>
    </source>
</reference>
<feature type="compositionally biased region" description="Polar residues" evidence="1">
    <location>
        <begin position="33"/>
        <end position="43"/>
    </location>
</feature>
<feature type="region of interest" description="Disordered" evidence="1">
    <location>
        <begin position="1"/>
        <end position="119"/>
    </location>
</feature>
<proteinExistence type="predicted"/>
<evidence type="ECO:0000256" key="1">
    <source>
        <dbReference type="SAM" id="MobiDB-lite"/>
    </source>
</evidence>
<feature type="compositionally biased region" description="Basic and acidic residues" evidence="1">
    <location>
        <begin position="1"/>
        <end position="10"/>
    </location>
</feature>
<organism evidence="2">
    <name type="scientific">uncultured Solirubrobacteraceae bacterium</name>
    <dbReference type="NCBI Taxonomy" id="1162706"/>
    <lineage>
        <taxon>Bacteria</taxon>
        <taxon>Bacillati</taxon>
        <taxon>Actinomycetota</taxon>
        <taxon>Thermoleophilia</taxon>
        <taxon>Solirubrobacterales</taxon>
        <taxon>Solirubrobacteraceae</taxon>
        <taxon>environmental samples</taxon>
    </lineage>
</organism>
<dbReference type="AlphaFoldDB" id="A0A6J4SFY3"/>
<evidence type="ECO:0000313" key="2">
    <source>
        <dbReference type="EMBL" id="CAA9498311.1"/>
    </source>
</evidence>
<feature type="compositionally biased region" description="Basic residues" evidence="1">
    <location>
        <begin position="96"/>
        <end position="107"/>
    </location>
</feature>
<dbReference type="EMBL" id="CADCVR010000058">
    <property type="protein sequence ID" value="CAA9498311.1"/>
    <property type="molecule type" value="Genomic_DNA"/>
</dbReference>
<gene>
    <name evidence="2" type="ORF">AVDCRST_MAG53-2250</name>
</gene>